<reference evidence="2 3" key="1">
    <citation type="submission" date="2021-01" db="EMBL/GenBank/DDBJ databases">
        <title>Genome Sequence and Methylation Pattern of Haloterrigena salifodinae BOL5-1, An Extremely Halophilic Archaeon from a Bolivian Salt Mine.</title>
        <authorList>
            <person name="DasSarma P."/>
            <person name="Anton B.P."/>
            <person name="DasSarma S.L."/>
            <person name="von Ehrenheim H.A.L."/>
            <person name="Martinez F.L."/>
            <person name="Guzman D."/>
            <person name="Roberts R.J."/>
            <person name="DasSarma S."/>
        </authorList>
    </citation>
    <scope>NUCLEOTIDE SEQUENCE [LARGE SCALE GENOMIC DNA]</scope>
    <source>
        <strain evidence="2 3">BOL5-1</strain>
    </source>
</reference>
<keyword evidence="3" id="KW-1185">Reference proteome</keyword>
<dbReference type="RefSeq" id="WP_204746725.1">
    <property type="nucleotide sequence ID" value="NZ_CP069188.1"/>
</dbReference>
<accession>A0A8T8DW08</accession>
<gene>
    <name evidence="2" type="ORF">JMJ58_12420</name>
</gene>
<dbReference type="KEGG" id="hsal:JMJ58_12420"/>
<sequence>MTDGTRPNADPDSESESDPNPVPDALSTDAVATYLHCPRRYEFAHAYDLEVEGDDDESSIDDRVDLLRTAICDALRRGEADRESLLEAARNRLEALWDDHDERFHSLAQRRHERRVLEATLEAYVEAVGAEHAAGIEALASDAGGGELIGPNLPLSSTISLPERDGDSDGAADTGAIPDSVAVDATVDYVYADGSSVVGVRFVPTLAPLGLLRYRSEWEGDISGQFTDHFEPDADAFEPSFVGALFETATVLDGLRNRCARLGLEDRTCRYVQIPLADRSRTAVNWVRETVETSLETMDLTDRYIDHHTYGMTHEHRNQTVDDRLARVVADLVAGAFDPTDTGRWDEISSEACPDCDYTVCCQDYIAAEVRFDG</sequence>
<protein>
    <recommendedName>
        <fullName evidence="4">PD-(D/E)XK endonuclease-like domain-containing protein</fullName>
    </recommendedName>
</protein>
<dbReference type="EMBL" id="CP069188">
    <property type="protein sequence ID" value="QRV13758.1"/>
    <property type="molecule type" value="Genomic_DNA"/>
</dbReference>
<proteinExistence type="predicted"/>
<dbReference type="AlphaFoldDB" id="A0A8T8DW08"/>
<evidence type="ECO:0000256" key="1">
    <source>
        <dbReference type="SAM" id="MobiDB-lite"/>
    </source>
</evidence>
<evidence type="ECO:0000313" key="3">
    <source>
        <dbReference type="Proteomes" id="UP000637819"/>
    </source>
</evidence>
<dbReference type="OrthoDB" id="275334at2157"/>
<feature type="region of interest" description="Disordered" evidence="1">
    <location>
        <begin position="1"/>
        <end position="26"/>
    </location>
</feature>
<evidence type="ECO:0000313" key="2">
    <source>
        <dbReference type="EMBL" id="QRV13758.1"/>
    </source>
</evidence>
<organism evidence="2 3">
    <name type="scientific">Haloterrigena salifodinae</name>
    <dbReference type="NCBI Taxonomy" id="2675099"/>
    <lineage>
        <taxon>Archaea</taxon>
        <taxon>Methanobacteriati</taxon>
        <taxon>Methanobacteriota</taxon>
        <taxon>Stenosarchaea group</taxon>
        <taxon>Halobacteria</taxon>
        <taxon>Halobacteriales</taxon>
        <taxon>Natrialbaceae</taxon>
        <taxon>Haloterrigena</taxon>
    </lineage>
</organism>
<name>A0A8T8DW08_9EURY</name>
<dbReference type="Proteomes" id="UP000637819">
    <property type="component" value="Chromosome"/>
</dbReference>
<evidence type="ECO:0008006" key="4">
    <source>
        <dbReference type="Google" id="ProtNLM"/>
    </source>
</evidence>
<dbReference type="GeneID" id="62875942"/>